<protein>
    <submittedName>
        <fullName evidence="4">Uncharacterized protein</fullName>
    </submittedName>
</protein>
<feature type="chain" id="PRO_5045869245" evidence="3">
    <location>
        <begin position="17"/>
        <end position="210"/>
    </location>
</feature>
<evidence type="ECO:0000256" key="2">
    <source>
        <dbReference type="ARBA" id="ARBA00023002"/>
    </source>
</evidence>
<organism evidence="4 5">
    <name type="scientific">Rachicladosporium monterosium</name>
    <dbReference type="NCBI Taxonomy" id="1507873"/>
    <lineage>
        <taxon>Eukaryota</taxon>
        <taxon>Fungi</taxon>
        <taxon>Dikarya</taxon>
        <taxon>Ascomycota</taxon>
        <taxon>Pezizomycotina</taxon>
        <taxon>Dothideomycetes</taxon>
        <taxon>Dothideomycetidae</taxon>
        <taxon>Cladosporiales</taxon>
        <taxon>Cladosporiaceae</taxon>
        <taxon>Rachicladosporium</taxon>
    </lineage>
</organism>
<keyword evidence="2" id="KW-0560">Oxidoreductase</keyword>
<dbReference type="Gene3D" id="3.40.50.720">
    <property type="entry name" value="NAD(P)-binding Rossmann-like Domain"/>
    <property type="match status" value="2"/>
</dbReference>
<comment type="caution">
    <text evidence="4">The sequence shown here is derived from an EMBL/GenBank/DDBJ whole genome shotgun (WGS) entry which is preliminary data.</text>
</comment>
<dbReference type="InterPro" id="IPR036291">
    <property type="entry name" value="NAD(P)-bd_dom_sf"/>
</dbReference>
<dbReference type="Pfam" id="PF13561">
    <property type="entry name" value="adh_short_C2"/>
    <property type="match status" value="1"/>
</dbReference>
<keyword evidence="5" id="KW-1185">Reference proteome</keyword>
<comment type="similarity">
    <text evidence="1">Belongs to the short-chain dehydrogenases/reductases (SDR) family.</text>
</comment>
<dbReference type="Proteomes" id="UP001308179">
    <property type="component" value="Unassembled WGS sequence"/>
</dbReference>
<gene>
    <name evidence="4" type="ORF">LTR32_002363</name>
</gene>
<name>A0ABR0LAJ6_9PEZI</name>
<reference evidence="4 5" key="1">
    <citation type="submission" date="2023-08" db="EMBL/GenBank/DDBJ databases">
        <title>Black Yeasts Isolated from many extreme environments.</title>
        <authorList>
            <person name="Coleine C."/>
            <person name="Stajich J.E."/>
            <person name="Selbmann L."/>
        </authorList>
    </citation>
    <scope>NUCLEOTIDE SEQUENCE [LARGE SCALE GENOMIC DNA]</scope>
    <source>
        <strain evidence="4 5">CCFEE 5386</strain>
    </source>
</reference>
<keyword evidence="3" id="KW-0732">Signal</keyword>
<sequence length="210" mass="22300">MPSLVWLITGSSSGLALCLSRAALAAGHKVIATSRCPERYSDLVAEIEESGDRIWKQLDVVGAQLEQEVEQCIEKFGRLDVVVNNAGTEGFSTVPGLSMYAASKFALEGASEALSAELAGFGIRVLIVEPGGMRTNFLDSGSVHNAGLSEPYRGGAVDKVMQAIIATHGTQMQDPVRTAKRIVEAVAGAGQGWPRDREKFLRLPVGQGKC</sequence>
<dbReference type="EMBL" id="JAVRRR010000114">
    <property type="protein sequence ID" value="KAK5145981.1"/>
    <property type="molecule type" value="Genomic_DNA"/>
</dbReference>
<accession>A0ABR0LAJ6</accession>
<dbReference type="SUPFAM" id="SSF51735">
    <property type="entry name" value="NAD(P)-binding Rossmann-fold domains"/>
    <property type="match status" value="1"/>
</dbReference>
<dbReference type="PANTHER" id="PTHR43976:SF16">
    <property type="entry name" value="SHORT-CHAIN DEHYDROGENASE_REDUCTASE FAMILY PROTEIN"/>
    <property type="match status" value="1"/>
</dbReference>
<proteinExistence type="inferred from homology"/>
<evidence type="ECO:0000256" key="1">
    <source>
        <dbReference type="ARBA" id="ARBA00006484"/>
    </source>
</evidence>
<evidence type="ECO:0000313" key="4">
    <source>
        <dbReference type="EMBL" id="KAK5145981.1"/>
    </source>
</evidence>
<dbReference type="PANTHER" id="PTHR43976">
    <property type="entry name" value="SHORT CHAIN DEHYDROGENASE"/>
    <property type="match status" value="1"/>
</dbReference>
<dbReference type="InterPro" id="IPR051911">
    <property type="entry name" value="SDR_oxidoreductase"/>
</dbReference>
<dbReference type="InterPro" id="IPR002347">
    <property type="entry name" value="SDR_fam"/>
</dbReference>
<evidence type="ECO:0000256" key="3">
    <source>
        <dbReference type="SAM" id="SignalP"/>
    </source>
</evidence>
<dbReference type="PRINTS" id="PR00081">
    <property type="entry name" value="GDHRDH"/>
</dbReference>
<dbReference type="Pfam" id="PF00106">
    <property type="entry name" value="adh_short"/>
    <property type="match status" value="1"/>
</dbReference>
<evidence type="ECO:0000313" key="5">
    <source>
        <dbReference type="Proteomes" id="UP001308179"/>
    </source>
</evidence>
<feature type="signal peptide" evidence="3">
    <location>
        <begin position="1"/>
        <end position="16"/>
    </location>
</feature>